<dbReference type="InterPro" id="IPR015890">
    <property type="entry name" value="Chorismate_C"/>
</dbReference>
<dbReference type="Pfam" id="PF00425">
    <property type="entry name" value="Chorismate_bind"/>
    <property type="match status" value="1"/>
</dbReference>
<dbReference type="PANTHER" id="PTHR11236">
    <property type="entry name" value="AMINOBENZOATE/ANTHRANILATE SYNTHASE"/>
    <property type="match status" value="1"/>
</dbReference>
<dbReference type="AlphaFoldDB" id="A0AA97GUG8"/>
<reference evidence="3" key="1">
    <citation type="submission" date="2023-06" db="EMBL/GenBank/DDBJ databases">
        <title>Gordonia sp. nov. and Pseudochrobactrum sp. nov., two species isolated from the burying beetle Nicrophorus vespilloides.</title>
        <authorList>
            <person name="Poehlein A."/>
            <person name="Guzman J."/>
            <person name="Daniel R."/>
            <person name="Vilcinskas A."/>
        </authorList>
    </citation>
    <scope>NUCLEOTIDE SEQUENCE</scope>
    <source>
        <strain evidence="3">MP11Mi</strain>
    </source>
</reference>
<proteinExistence type="predicted"/>
<dbReference type="InterPro" id="IPR005801">
    <property type="entry name" value="ADC_synthase"/>
</dbReference>
<feature type="domain" description="Chorismate-utilising enzyme C-terminal" evidence="2">
    <location>
        <begin position="135"/>
        <end position="382"/>
    </location>
</feature>
<dbReference type="GO" id="GO:0000162">
    <property type="term" value="P:L-tryptophan biosynthetic process"/>
    <property type="evidence" value="ECO:0007669"/>
    <property type="project" value="TreeGrafter"/>
</dbReference>
<gene>
    <name evidence="3" type="primary">menF_1</name>
    <name evidence="3" type="ORF">MP11Mi_05740</name>
</gene>
<dbReference type="PANTHER" id="PTHR11236:SF50">
    <property type="entry name" value="AMINODEOXYCHORISMATE SYNTHASE COMPONENT 1"/>
    <property type="match status" value="1"/>
</dbReference>
<dbReference type="EC" id="5.4.4.2" evidence="3"/>
<organism evidence="3">
    <name type="scientific">Gordonia sp. MP11Mi</name>
    <dbReference type="NCBI Taxonomy" id="3022769"/>
    <lineage>
        <taxon>Bacteria</taxon>
        <taxon>Bacillati</taxon>
        <taxon>Actinomycetota</taxon>
        <taxon>Actinomycetes</taxon>
        <taxon>Mycobacteriales</taxon>
        <taxon>Gordoniaceae</taxon>
        <taxon>Gordonia</taxon>
    </lineage>
</organism>
<protein>
    <submittedName>
        <fullName evidence="3">Isochorismate synthase MenF</fullName>
        <ecNumber evidence="3">5.4.4.2</ecNumber>
    </submittedName>
</protein>
<dbReference type="NCBIfam" id="NF004530">
    <property type="entry name" value="PRK05877.1"/>
    <property type="match status" value="1"/>
</dbReference>
<dbReference type="InterPro" id="IPR019999">
    <property type="entry name" value="Anth_synth_I-like"/>
</dbReference>
<accession>A0AA97GUG8</accession>
<feature type="region of interest" description="Disordered" evidence="1">
    <location>
        <begin position="113"/>
        <end position="133"/>
    </location>
</feature>
<dbReference type="EMBL" id="CP128986">
    <property type="protein sequence ID" value="WOC11502.1"/>
    <property type="molecule type" value="Genomic_DNA"/>
</dbReference>
<dbReference type="RefSeq" id="WP_420040813.1">
    <property type="nucleotide sequence ID" value="NZ_CP128986.1"/>
</dbReference>
<dbReference type="SUPFAM" id="SSF56322">
    <property type="entry name" value="ADC synthase"/>
    <property type="match status" value="1"/>
</dbReference>
<dbReference type="GO" id="GO:0046820">
    <property type="term" value="F:4-amino-4-deoxychorismate synthase activity"/>
    <property type="evidence" value="ECO:0007669"/>
    <property type="project" value="TreeGrafter"/>
</dbReference>
<evidence type="ECO:0000256" key="1">
    <source>
        <dbReference type="SAM" id="MobiDB-lite"/>
    </source>
</evidence>
<dbReference type="PRINTS" id="PR00095">
    <property type="entry name" value="ANTSNTHASEI"/>
</dbReference>
<name>A0AA97GUG8_9ACTN</name>
<evidence type="ECO:0000313" key="3">
    <source>
        <dbReference type="EMBL" id="WOC11502.1"/>
    </source>
</evidence>
<dbReference type="Gene3D" id="3.60.120.10">
    <property type="entry name" value="Anthranilate synthase"/>
    <property type="match status" value="1"/>
</dbReference>
<evidence type="ECO:0000259" key="2">
    <source>
        <dbReference type="Pfam" id="PF00425"/>
    </source>
</evidence>
<keyword evidence="3" id="KW-0413">Isomerase</keyword>
<dbReference type="GO" id="GO:0008909">
    <property type="term" value="F:isochorismate synthase activity"/>
    <property type="evidence" value="ECO:0007669"/>
    <property type="project" value="UniProtKB-EC"/>
</dbReference>
<sequence>MATAQTPFALLRALHAHTVAERLPPPAALVGRWFDADAVIAPSIDVRPGVAPPDRPDIFWLGAISYSPPGETPEVVGGLCDGLLVLRDDTWVWESVGGSVCPPWVLEALSVPSPSPDPPAGTSRSWSAAWSPPDKEPHVDAVARCLDAISAGEVYQACVCTRFTGVLDGDPLAFFCDVAESSRPAKAAWLSGGWGSIASFSPEQFLDRRGTEVSSSPIKGTVPAHVDPSVLTASAKDTAENVMIVDLVRNDLGRVAKTGSVRVPDLLSVVPAPGVWHLVSTVRATLAPAVGNNALLAATWPPASVTGTPKIRAAELLAGWEKHERGVYCGGIGVAGPGGLLDLSVAIRTVAVAPDCGLTLGVGGGITADSDRDAEWQECLDKAASIVDALPVAPH</sequence>